<name>A0A0C2UZN4_PARME</name>
<protein>
    <submittedName>
        <fullName evidence="1">Uncharacterized protein</fullName>
    </submittedName>
</protein>
<dbReference type="STRING" id="272627.CCC_01347"/>
<proteinExistence type="predicted"/>
<dbReference type="EMBL" id="JXSL01000030">
    <property type="protein sequence ID" value="KIL98286.1"/>
    <property type="molecule type" value="Genomic_DNA"/>
</dbReference>
<dbReference type="AlphaFoldDB" id="A0A0C2UZN4"/>
<dbReference type="EMBL" id="JXSL01000016">
    <property type="protein sequence ID" value="KIM00403.1"/>
    <property type="molecule type" value="Genomic_DNA"/>
</dbReference>
<evidence type="ECO:0000313" key="3">
    <source>
        <dbReference type="Proteomes" id="UP000031971"/>
    </source>
</evidence>
<dbReference type="Proteomes" id="UP000031971">
    <property type="component" value="Unassembled WGS sequence"/>
</dbReference>
<keyword evidence="3" id="KW-1185">Reference proteome</keyword>
<organism evidence="1 3">
    <name type="scientific">Paramagnetospirillum magnetotacticum MS-1</name>
    <dbReference type="NCBI Taxonomy" id="272627"/>
    <lineage>
        <taxon>Bacteria</taxon>
        <taxon>Pseudomonadati</taxon>
        <taxon>Pseudomonadota</taxon>
        <taxon>Alphaproteobacteria</taxon>
        <taxon>Rhodospirillales</taxon>
        <taxon>Magnetospirillaceae</taxon>
        <taxon>Paramagnetospirillum</taxon>
    </lineage>
</organism>
<gene>
    <name evidence="1" type="ORF">CCC_01347</name>
    <name evidence="2" type="ORF">CCC_01814</name>
</gene>
<sequence>MTTLAHYLTLKSAQDNAFATISAKLDDPNLRMDDFALMVKAIELIETVQDTDSYDALLRKVAAKAAGLYAPGLSGEDILMLTRASRLGDIPHGGEERWMLLNRDERNMDVTGAVMVGERSLESFGDCVLETFYAET</sequence>
<reference evidence="1 3" key="1">
    <citation type="submission" date="2015-01" db="EMBL/GenBank/DDBJ databases">
        <title>Genome Sequence of Magnetospirillum magnetotacticum Strain MS-1.</title>
        <authorList>
            <person name="Marinov G.K."/>
            <person name="Smalley M.D."/>
            <person name="DeSalvo G."/>
        </authorList>
    </citation>
    <scope>NUCLEOTIDE SEQUENCE [LARGE SCALE GENOMIC DNA]</scope>
    <source>
        <strain evidence="1 3">MS-1</strain>
    </source>
</reference>
<dbReference type="OrthoDB" id="7349512at2"/>
<dbReference type="RefSeq" id="WP_009867523.1">
    <property type="nucleotide sequence ID" value="NZ_JXSL01000016.1"/>
</dbReference>
<accession>A0A0C2UZN4</accession>
<comment type="caution">
    <text evidence="1">The sequence shown here is derived from an EMBL/GenBank/DDBJ whole genome shotgun (WGS) entry which is preliminary data.</text>
</comment>
<evidence type="ECO:0000313" key="1">
    <source>
        <dbReference type="EMBL" id="KIL98286.1"/>
    </source>
</evidence>
<evidence type="ECO:0000313" key="2">
    <source>
        <dbReference type="EMBL" id="KIM00403.1"/>
    </source>
</evidence>